<accession>A0ABT2CZY4</accession>
<organism evidence="2 3">
    <name type="scientific">Massilia terrae</name>
    <dbReference type="NCBI Taxonomy" id="1811224"/>
    <lineage>
        <taxon>Bacteria</taxon>
        <taxon>Pseudomonadati</taxon>
        <taxon>Pseudomonadota</taxon>
        <taxon>Betaproteobacteria</taxon>
        <taxon>Burkholderiales</taxon>
        <taxon>Oxalobacteraceae</taxon>
        <taxon>Telluria group</taxon>
        <taxon>Massilia</taxon>
    </lineage>
</organism>
<sequence>MILAIACIGLLALAASLWRRKWIDAALVAVAAVALVLLCGEIALPVQPPATLAIDARKPPHSLDGVGALRLKGDGLRAAQWDDLPARPLAWDDAGKGGIELDFPRQISLGRMFVLTVRRPAHTQARLQLVAENGWVLSEAHGDGDLTVQWLPSVAERMVLRARLFGADRSLIVEGPVPFSVSEAEPLRVQGRFGAPSFDLRALDSLLANSNALLDWQITLGKSLTRSETPAEALGDPNLLLVDAAWFEHAAPAQRSAMLAQVERGASLLILGENAADPGAWSRVLELDLKPQPDNATEGAPLAMSVAPFNPVERGPWHKAGSLLWTREWHAGRIGWLGAANWHHYAISDPMPLALWWQSTLDALGVTRPQAVEWLDPQEMPLPGQRLEACARGVKGSAVFPSLHQTLAWQRRPDRIDASCVAVWPAKPGWLDIESPDSGAKTAIYVYSEREWPQWQAAQRRAATARYAARTPVATRGRPGALPRWPFAIVFALAMLALWWRERR</sequence>
<protein>
    <recommendedName>
        <fullName evidence="4">Transmembrane protein</fullName>
    </recommendedName>
</protein>
<gene>
    <name evidence="2" type="ORF">NX778_11775</name>
</gene>
<dbReference type="EMBL" id="JANUGU010000003">
    <property type="protein sequence ID" value="MCS0658745.1"/>
    <property type="molecule type" value="Genomic_DNA"/>
</dbReference>
<feature type="transmembrane region" description="Helical" evidence="1">
    <location>
        <begin position="482"/>
        <end position="500"/>
    </location>
</feature>
<reference evidence="2 3" key="1">
    <citation type="submission" date="2022-08" db="EMBL/GenBank/DDBJ databases">
        <title>Reclassification of Massilia species as members of the genera Telluria, Duganella, Pseudoduganella, Mokoshia gen. nov. and Zemynaea gen. nov. using orthogonal and non-orthogonal genome-based approaches.</title>
        <authorList>
            <person name="Bowman J.P."/>
        </authorList>
    </citation>
    <scope>NUCLEOTIDE SEQUENCE [LARGE SCALE GENOMIC DNA]</scope>
    <source>
        <strain evidence="2 3">JCM 31606</strain>
    </source>
</reference>
<proteinExistence type="predicted"/>
<keyword evidence="3" id="KW-1185">Reference proteome</keyword>
<dbReference type="Proteomes" id="UP001204621">
    <property type="component" value="Unassembled WGS sequence"/>
</dbReference>
<evidence type="ECO:0000256" key="1">
    <source>
        <dbReference type="SAM" id="Phobius"/>
    </source>
</evidence>
<evidence type="ECO:0000313" key="3">
    <source>
        <dbReference type="Proteomes" id="UP001204621"/>
    </source>
</evidence>
<keyword evidence="1" id="KW-0472">Membrane</keyword>
<name>A0ABT2CZY4_9BURK</name>
<keyword evidence="1" id="KW-1133">Transmembrane helix</keyword>
<evidence type="ECO:0008006" key="4">
    <source>
        <dbReference type="Google" id="ProtNLM"/>
    </source>
</evidence>
<evidence type="ECO:0000313" key="2">
    <source>
        <dbReference type="EMBL" id="MCS0658745.1"/>
    </source>
</evidence>
<keyword evidence="1" id="KW-0812">Transmembrane</keyword>
<dbReference type="RefSeq" id="WP_258811933.1">
    <property type="nucleotide sequence ID" value="NZ_JANUGU010000003.1"/>
</dbReference>
<comment type="caution">
    <text evidence="2">The sequence shown here is derived from an EMBL/GenBank/DDBJ whole genome shotgun (WGS) entry which is preliminary data.</text>
</comment>